<dbReference type="Proteomes" id="UP000642070">
    <property type="component" value="Unassembled WGS sequence"/>
</dbReference>
<comment type="caution">
    <text evidence="2">The sequence shown here is derived from an EMBL/GenBank/DDBJ whole genome shotgun (WGS) entry which is preliminary data.</text>
</comment>
<organism evidence="2 3">
    <name type="scientific">Dactylosporangium sucinum</name>
    <dbReference type="NCBI Taxonomy" id="1424081"/>
    <lineage>
        <taxon>Bacteria</taxon>
        <taxon>Bacillati</taxon>
        <taxon>Actinomycetota</taxon>
        <taxon>Actinomycetes</taxon>
        <taxon>Micromonosporales</taxon>
        <taxon>Micromonosporaceae</taxon>
        <taxon>Dactylosporangium</taxon>
    </lineage>
</organism>
<evidence type="ECO:0000256" key="1">
    <source>
        <dbReference type="SAM" id="MobiDB-lite"/>
    </source>
</evidence>
<name>A0A917TXW2_9ACTN</name>
<evidence type="ECO:0000313" key="3">
    <source>
        <dbReference type="Proteomes" id="UP000642070"/>
    </source>
</evidence>
<proteinExistence type="predicted"/>
<dbReference type="AlphaFoldDB" id="A0A917TXW2"/>
<dbReference type="EMBL" id="BMPI01000026">
    <property type="protein sequence ID" value="GGM43825.1"/>
    <property type="molecule type" value="Genomic_DNA"/>
</dbReference>
<reference evidence="2" key="2">
    <citation type="submission" date="2020-09" db="EMBL/GenBank/DDBJ databases">
        <authorList>
            <person name="Sun Q."/>
            <person name="Ohkuma M."/>
        </authorList>
    </citation>
    <scope>NUCLEOTIDE SEQUENCE</scope>
    <source>
        <strain evidence="2">JCM 19831</strain>
    </source>
</reference>
<evidence type="ECO:0000313" key="2">
    <source>
        <dbReference type="EMBL" id="GGM43825.1"/>
    </source>
</evidence>
<reference evidence="2" key="1">
    <citation type="journal article" date="2014" name="Int. J. Syst. Evol. Microbiol.">
        <title>Complete genome sequence of Corynebacterium casei LMG S-19264T (=DSM 44701T), isolated from a smear-ripened cheese.</title>
        <authorList>
            <consortium name="US DOE Joint Genome Institute (JGI-PGF)"/>
            <person name="Walter F."/>
            <person name="Albersmeier A."/>
            <person name="Kalinowski J."/>
            <person name="Ruckert C."/>
        </authorList>
    </citation>
    <scope>NUCLEOTIDE SEQUENCE</scope>
    <source>
        <strain evidence="2">JCM 19831</strain>
    </source>
</reference>
<sequence length="137" mass="14183">MQGLPAAAPQPRGGTWTSVSNTRTAWAIAAGSRSGHRSASRLPSSANVSGSAARIRAPSATISGTIAGSPGRRPKFVAHIRSPTTATSGRTARASRAIIRWLPGQRGPVQRAAVEDLHAYAGSSSFDLRTIGTDRVL</sequence>
<gene>
    <name evidence="2" type="ORF">GCM10007977_051750</name>
</gene>
<accession>A0A917TXW2</accession>
<keyword evidence="3" id="KW-1185">Reference proteome</keyword>
<protein>
    <submittedName>
        <fullName evidence="2">Uncharacterized protein</fullName>
    </submittedName>
</protein>
<feature type="region of interest" description="Disordered" evidence="1">
    <location>
        <begin position="31"/>
        <end position="50"/>
    </location>
</feature>